<dbReference type="EMBL" id="CM008052">
    <property type="protein sequence ID" value="PVH35182.1"/>
    <property type="molecule type" value="Genomic_DNA"/>
</dbReference>
<reference evidence="1" key="1">
    <citation type="submission" date="2018-04" db="EMBL/GenBank/DDBJ databases">
        <title>WGS assembly of Panicum hallii.</title>
        <authorList>
            <person name="Lovell J."/>
            <person name="Jenkins J."/>
            <person name="Lowry D."/>
            <person name="Mamidi S."/>
            <person name="Sreedasyam A."/>
            <person name="Weng X."/>
            <person name="Barry K."/>
            <person name="Bonette J."/>
            <person name="Campitelli B."/>
            <person name="Daum C."/>
            <person name="Gordon S."/>
            <person name="Gould B."/>
            <person name="Lipzen A."/>
            <person name="Macqueen A."/>
            <person name="Palacio-Mejia J."/>
            <person name="Plott C."/>
            <person name="Shakirov E."/>
            <person name="Shu S."/>
            <person name="Yoshinaga Y."/>
            <person name="Zane M."/>
            <person name="Rokhsar D."/>
            <person name="Grimwood J."/>
            <person name="Schmutz J."/>
            <person name="Juenger T."/>
        </authorList>
    </citation>
    <scope>NUCLEOTIDE SEQUENCE [LARGE SCALE GENOMIC DNA]</scope>
    <source>
        <strain evidence="1">FIL2</strain>
    </source>
</reference>
<sequence length="100" mass="11023">MVVVVAWPGGGGQCQCRQRRFPSCPPWSPTSPSPAWWRWPHPEAQLCPTGAFHLTGFPAHHAGQMKLVGATRVMLPLPSKQYTAVEHVKIDHALAYSVLN</sequence>
<protein>
    <submittedName>
        <fullName evidence="1">Uncharacterized protein</fullName>
    </submittedName>
</protein>
<name>A0A2T8IC06_9POAL</name>
<dbReference type="Proteomes" id="UP000243499">
    <property type="component" value="Chromosome 7"/>
</dbReference>
<organism evidence="1">
    <name type="scientific">Panicum hallii</name>
    <dbReference type="NCBI Taxonomy" id="206008"/>
    <lineage>
        <taxon>Eukaryota</taxon>
        <taxon>Viridiplantae</taxon>
        <taxon>Streptophyta</taxon>
        <taxon>Embryophyta</taxon>
        <taxon>Tracheophyta</taxon>
        <taxon>Spermatophyta</taxon>
        <taxon>Magnoliopsida</taxon>
        <taxon>Liliopsida</taxon>
        <taxon>Poales</taxon>
        <taxon>Poaceae</taxon>
        <taxon>PACMAD clade</taxon>
        <taxon>Panicoideae</taxon>
        <taxon>Panicodae</taxon>
        <taxon>Paniceae</taxon>
        <taxon>Panicinae</taxon>
        <taxon>Panicum</taxon>
        <taxon>Panicum sect. Panicum</taxon>
    </lineage>
</organism>
<gene>
    <name evidence="1" type="ORF">PAHAL_7G121100</name>
</gene>
<proteinExistence type="predicted"/>
<accession>A0A2T8IC06</accession>
<evidence type="ECO:0000313" key="1">
    <source>
        <dbReference type="EMBL" id="PVH35182.1"/>
    </source>
</evidence>
<dbReference type="Gramene" id="PVH35182">
    <property type="protein sequence ID" value="PVH35182"/>
    <property type="gene ID" value="PAHAL_7G121100"/>
</dbReference>
<dbReference type="AlphaFoldDB" id="A0A2T8IC06"/>